<dbReference type="InterPro" id="IPR041698">
    <property type="entry name" value="Methyltransf_25"/>
</dbReference>
<dbReference type="GO" id="GO:0032259">
    <property type="term" value="P:methylation"/>
    <property type="evidence" value="ECO:0007669"/>
    <property type="project" value="UniProtKB-KW"/>
</dbReference>
<evidence type="ECO:0000256" key="1">
    <source>
        <dbReference type="ARBA" id="ARBA00005189"/>
    </source>
</evidence>
<sequence>MISKFLASQLRQPSGWFGKQIISRVLNRDNAAMNKLALRMLNLESADEHVLELGFGGGYLLKNILKKPGVKTVSGIDISPEMVDFCRKRFASDIEIGKLKLKCSSKVDKDFCDHKFTKICTVNTIYFWSDVKQTLTQLHQILEEKGSLVICFNCKGFLQKTTLPKHGFEVYDNEEVKYLMHDVGFKNIKWIMNSEPKEQFICIAGEK</sequence>
<reference evidence="7 8" key="1">
    <citation type="submission" date="2017-06" db="EMBL/GenBank/DDBJ databases">
        <title>Genome sequencing of cyanobaciteial culture collection at National Institute for Environmental Studies (NIES).</title>
        <authorList>
            <person name="Hirose Y."/>
            <person name="Shimura Y."/>
            <person name="Fujisawa T."/>
            <person name="Nakamura Y."/>
            <person name="Kawachi M."/>
        </authorList>
    </citation>
    <scope>NUCLEOTIDE SEQUENCE [LARGE SCALE GENOMIC DNA]</scope>
    <source>
        <strain evidence="7 8">NIES-267</strain>
    </source>
</reference>
<dbReference type="SUPFAM" id="SSF53335">
    <property type="entry name" value="S-adenosyl-L-methionine-dependent methyltransferases"/>
    <property type="match status" value="1"/>
</dbReference>
<name>A0A1Z4LRN7_9CYAN</name>
<accession>A0A1Z4LRN7</accession>
<evidence type="ECO:0000256" key="2">
    <source>
        <dbReference type="ARBA" id="ARBA00022603"/>
    </source>
</evidence>
<dbReference type="OrthoDB" id="9772751at2"/>
<evidence type="ECO:0000259" key="6">
    <source>
        <dbReference type="Pfam" id="PF13649"/>
    </source>
</evidence>
<evidence type="ECO:0000256" key="5">
    <source>
        <dbReference type="ARBA" id="ARBA00047622"/>
    </source>
</evidence>
<proteinExistence type="predicted"/>
<evidence type="ECO:0000256" key="3">
    <source>
        <dbReference type="ARBA" id="ARBA00022679"/>
    </source>
</evidence>
<dbReference type="Proteomes" id="UP000218418">
    <property type="component" value="Chromosome"/>
</dbReference>
<protein>
    <submittedName>
        <fullName evidence="7">Putative methyltransferase, UbiE/COQ5 family</fullName>
    </submittedName>
</protein>
<dbReference type="CDD" id="cd02440">
    <property type="entry name" value="AdoMet_MTases"/>
    <property type="match status" value="1"/>
</dbReference>
<keyword evidence="3 7" id="KW-0808">Transferase</keyword>
<dbReference type="InterPro" id="IPR029063">
    <property type="entry name" value="SAM-dependent_MTases_sf"/>
</dbReference>
<evidence type="ECO:0000256" key="4">
    <source>
        <dbReference type="ARBA" id="ARBA00025707"/>
    </source>
</evidence>
<feature type="domain" description="Methyltransferase" evidence="6">
    <location>
        <begin position="50"/>
        <end position="146"/>
    </location>
</feature>
<dbReference type="Gene3D" id="3.40.50.150">
    <property type="entry name" value="Vaccinia Virus protein VP39"/>
    <property type="match status" value="1"/>
</dbReference>
<dbReference type="EMBL" id="AP018227">
    <property type="protein sequence ID" value="BAY83903.1"/>
    <property type="molecule type" value="Genomic_DNA"/>
</dbReference>
<dbReference type="AlphaFoldDB" id="A0A1Z4LRN7"/>
<comment type="pathway">
    <text evidence="1">Lipid metabolism.</text>
</comment>
<gene>
    <name evidence="7" type="ORF">NIES267_33970</name>
</gene>
<keyword evidence="8" id="KW-1185">Reference proteome</keyword>
<comment type="catalytic activity">
    <reaction evidence="5">
        <text>phosphoethanolamine + S-adenosyl-L-methionine = N-methylethanolamine phosphate + S-adenosyl-L-homocysteine + H(+)</text>
        <dbReference type="Rhea" id="RHEA:20365"/>
        <dbReference type="ChEBI" id="CHEBI:15378"/>
        <dbReference type="ChEBI" id="CHEBI:57781"/>
        <dbReference type="ChEBI" id="CHEBI:57856"/>
        <dbReference type="ChEBI" id="CHEBI:58190"/>
        <dbReference type="ChEBI" id="CHEBI:59789"/>
        <dbReference type="EC" id="2.1.1.103"/>
    </reaction>
    <physiologicalReaction direction="left-to-right" evidence="5">
        <dbReference type="Rhea" id="RHEA:20366"/>
    </physiologicalReaction>
</comment>
<keyword evidence="2 7" id="KW-0489">Methyltransferase</keyword>
<dbReference type="Pfam" id="PF13649">
    <property type="entry name" value="Methyltransf_25"/>
    <property type="match status" value="1"/>
</dbReference>
<evidence type="ECO:0000313" key="8">
    <source>
        <dbReference type="Proteomes" id="UP000218418"/>
    </source>
</evidence>
<dbReference type="GO" id="GO:0000234">
    <property type="term" value="F:phosphoethanolamine N-methyltransferase activity"/>
    <property type="evidence" value="ECO:0007669"/>
    <property type="project" value="UniProtKB-EC"/>
</dbReference>
<comment type="pathway">
    <text evidence="4">Phospholipid metabolism.</text>
</comment>
<dbReference type="PANTHER" id="PTHR44307:SF2">
    <property type="entry name" value="PHOSPHOETHANOLAMINE METHYLTRANSFERASE ISOFORM X1"/>
    <property type="match status" value="1"/>
</dbReference>
<evidence type="ECO:0000313" key="7">
    <source>
        <dbReference type="EMBL" id="BAY83903.1"/>
    </source>
</evidence>
<organism evidence="7 8">
    <name type="scientific">Calothrix parasitica NIES-267</name>
    <dbReference type="NCBI Taxonomy" id="1973488"/>
    <lineage>
        <taxon>Bacteria</taxon>
        <taxon>Bacillati</taxon>
        <taxon>Cyanobacteriota</taxon>
        <taxon>Cyanophyceae</taxon>
        <taxon>Nostocales</taxon>
        <taxon>Calotrichaceae</taxon>
        <taxon>Calothrix</taxon>
    </lineage>
</organism>
<dbReference type="PANTHER" id="PTHR44307">
    <property type="entry name" value="PHOSPHOETHANOLAMINE METHYLTRANSFERASE"/>
    <property type="match status" value="1"/>
</dbReference>